<dbReference type="Proteomes" id="UP000077315">
    <property type="component" value="Unassembled WGS sequence"/>
</dbReference>
<dbReference type="InParanoid" id="A0A167JRI5"/>
<dbReference type="PROSITE" id="PS51542">
    <property type="entry name" value="FYRN"/>
    <property type="match status" value="1"/>
</dbReference>
<evidence type="ECO:0000313" key="7">
    <source>
        <dbReference type="Proteomes" id="UP000077315"/>
    </source>
</evidence>
<evidence type="ECO:0000256" key="2">
    <source>
        <dbReference type="ARBA" id="ARBA00023242"/>
    </source>
</evidence>
<dbReference type="AlphaFoldDB" id="A0A167JRI5"/>
<organism evidence="6 7">
    <name type="scientific">Phycomyces blakesleeanus (strain ATCC 8743b / DSM 1359 / FGSC 10004 / NBRC 33097 / NRRL 1555)</name>
    <dbReference type="NCBI Taxonomy" id="763407"/>
    <lineage>
        <taxon>Eukaryota</taxon>
        <taxon>Fungi</taxon>
        <taxon>Fungi incertae sedis</taxon>
        <taxon>Mucoromycota</taxon>
        <taxon>Mucoromycotina</taxon>
        <taxon>Mucoromycetes</taxon>
        <taxon>Mucorales</taxon>
        <taxon>Phycomycetaceae</taxon>
        <taxon>Phycomyces</taxon>
    </lineage>
</organism>
<evidence type="ECO:0000313" key="6">
    <source>
        <dbReference type="EMBL" id="OAD66566.1"/>
    </source>
</evidence>
<feature type="domain" description="INO80 complex subunit E N-terminal" evidence="5">
    <location>
        <begin position="31"/>
        <end position="76"/>
    </location>
</feature>
<keyword evidence="3" id="KW-0175">Coiled coil</keyword>
<feature type="region of interest" description="Disordered" evidence="4">
    <location>
        <begin position="94"/>
        <end position="119"/>
    </location>
</feature>
<evidence type="ECO:0000256" key="1">
    <source>
        <dbReference type="ARBA" id="ARBA00004123"/>
    </source>
</evidence>
<dbReference type="SMART" id="SM00541">
    <property type="entry name" value="FYRN"/>
    <property type="match status" value="1"/>
</dbReference>
<accession>A0A167JRI5</accession>
<protein>
    <recommendedName>
        <fullName evidence="5">INO80 complex subunit E N-terminal domain-containing protein</fullName>
    </recommendedName>
</protein>
<name>A0A167JRI5_PHYB8</name>
<evidence type="ECO:0000259" key="5">
    <source>
        <dbReference type="Pfam" id="PF24237"/>
    </source>
</evidence>
<dbReference type="PANTHER" id="PTHR22715">
    <property type="entry name" value="TRANSFORMING GROWTH FACTOR BETA REGULATED GENE 1"/>
    <property type="match status" value="1"/>
</dbReference>
<comment type="subcellular location">
    <subcellularLocation>
        <location evidence="1">Nucleus</location>
    </subcellularLocation>
</comment>
<dbReference type="InterPro" id="IPR040092">
    <property type="entry name" value="TBRG1"/>
</dbReference>
<dbReference type="InterPro" id="IPR003889">
    <property type="entry name" value="FYrich_C"/>
</dbReference>
<reference evidence="7" key="1">
    <citation type="submission" date="2015-06" db="EMBL/GenBank/DDBJ databases">
        <title>Expansion of signal transduction pathways in fungi by whole-genome duplication.</title>
        <authorList>
            <consortium name="DOE Joint Genome Institute"/>
            <person name="Corrochano L.M."/>
            <person name="Kuo A."/>
            <person name="Marcet-Houben M."/>
            <person name="Polaino S."/>
            <person name="Salamov A."/>
            <person name="Villalobos J.M."/>
            <person name="Alvarez M.I."/>
            <person name="Avalos J."/>
            <person name="Benito E.P."/>
            <person name="Benoit I."/>
            <person name="Burger G."/>
            <person name="Camino L.P."/>
            <person name="Canovas D."/>
            <person name="Cerda-Olmedo E."/>
            <person name="Cheng J.-F."/>
            <person name="Dominguez A."/>
            <person name="Elias M."/>
            <person name="Eslava A.P."/>
            <person name="Glaser F."/>
            <person name="Grimwood J."/>
            <person name="Gutierrez G."/>
            <person name="Heitman J."/>
            <person name="Henrissat B."/>
            <person name="Iturriaga E.A."/>
            <person name="Lang B.F."/>
            <person name="Lavin J.L."/>
            <person name="Lee S."/>
            <person name="Li W."/>
            <person name="Lindquist E."/>
            <person name="Lopez-Garcia S."/>
            <person name="Luque E.M."/>
            <person name="Marcos A.T."/>
            <person name="Martin J."/>
            <person name="McCluskey K."/>
            <person name="Medina H.R."/>
            <person name="Miralles-Duran A."/>
            <person name="Miyazaki A."/>
            <person name="Munoz-Torres E."/>
            <person name="Oguiza J.A."/>
            <person name="Ohm R."/>
            <person name="Olmedo M."/>
            <person name="Orejas M."/>
            <person name="Ortiz-Castellanos L."/>
            <person name="Pisabarro A.G."/>
            <person name="Rodriguez-Romero J."/>
            <person name="Ruiz-Herrera J."/>
            <person name="Ruiz-Vazquez R."/>
            <person name="Sanz C."/>
            <person name="Schackwitz W."/>
            <person name="Schmutz J."/>
            <person name="Shahriari M."/>
            <person name="Shelest E."/>
            <person name="Silva-Franco F."/>
            <person name="Soanes D."/>
            <person name="Syed K."/>
            <person name="Tagua V.G."/>
            <person name="Talbot N.J."/>
            <person name="Thon M."/>
            <person name="De vries R.P."/>
            <person name="Wiebenga A."/>
            <person name="Yadav J.S."/>
            <person name="Braun E.L."/>
            <person name="Baker S."/>
            <person name="Garre V."/>
            <person name="Horwitz B."/>
            <person name="Torres-Martinez S."/>
            <person name="Idnurm A."/>
            <person name="Herrera-Estrella A."/>
            <person name="Gabaldon T."/>
            <person name="Grigoriev I.V."/>
        </authorList>
    </citation>
    <scope>NUCLEOTIDE SEQUENCE [LARGE SCALE GENOMIC DNA]</scope>
    <source>
        <strain evidence="7">NRRL 1555(-)</strain>
    </source>
</reference>
<feature type="coiled-coil region" evidence="3">
    <location>
        <begin position="34"/>
        <end position="75"/>
    </location>
</feature>
<dbReference type="GeneID" id="29000545"/>
<dbReference type="PROSITE" id="PS51543">
    <property type="entry name" value="FYRC"/>
    <property type="match status" value="1"/>
</dbReference>
<gene>
    <name evidence="6" type="ORF">PHYBLDRAFT_189294</name>
</gene>
<dbReference type="GO" id="GO:0051726">
    <property type="term" value="P:regulation of cell cycle"/>
    <property type="evidence" value="ECO:0007669"/>
    <property type="project" value="TreeGrafter"/>
</dbReference>
<dbReference type="RefSeq" id="XP_018284606.1">
    <property type="nucleotide sequence ID" value="XM_018439639.1"/>
</dbReference>
<dbReference type="InterPro" id="IPR003888">
    <property type="entry name" value="FYrich_N"/>
</dbReference>
<dbReference type="Gene3D" id="3.30.160.360">
    <property type="match status" value="1"/>
</dbReference>
<dbReference type="OrthoDB" id="285793at2759"/>
<dbReference type="EMBL" id="KV441002">
    <property type="protein sequence ID" value="OAD66566.1"/>
    <property type="molecule type" value="Genomic_DNA"/>
</dbReference>
<evidence type="ECO:0000256" key="3">
    <source>
        <dbReference type="SAM" id="Coils"/>
    </source>
</evidence>
<dbReference type="STRING" id="763407.A0A167JRI5"/>
<keyword evidence="2" id="KW-0539">Nucleus</keyword>
<dbReference type="Pfam" id="PF05964">
    <property type="entry name" value="FYRN"/>
    <property type="match status" value="1"/>
</dbReference>
<dbReference type="GO" id="GO:0005634">
    <property type="term" value="C:nucleus"/>
    <property type="evidence" value="ECO:0007669"/>
    <property type="project" value="UniProtKB-SubCell"/>
</dbReference>
<dbReference type="PANTHER" id="PTHR22715:SF0">
    <property type="entry name" value="TRANSFORMING GROWTH FACTOR BETA REGULATOR 1"/>
    <property type="match status" value="1"/>
</dbReference>
<dbReference type="InterPro" id="IPR056515">
    <property type="entry name" value="INO80E_N"/>
</dbReference>
<keyword evidence="7" id="KW-1185">Reference proteome</keyword>
<dbReference type="VEuPathDB" id="FungiDB:PHYBLDRAFT_189294"/>
<sequence>MALSVAETLNSIEPLGLCPSAKVEPTEDPSKEKYRLLKRRLKEMSEKNEDLVSELSRANKRLRLLSKEKNILLDRICKLSDPYPARLGRRSNEDYTYHCQDESASTASEGEPEQAETPVPSEAAGMLQLHSLEISFNKPTSISPPLEHITPFQHSDGTLMKGGTTVPSSRPKRMRRGPVEPKMRRVQPLEKNEVTGEYKLPARVGILTVHSLGRVVPLPSYHNDRYIWPPGFKVSRTYLSMVNPDSNTVYTCSVEENGDQGPKFRVVAEDCEEPIIANSATGVWTAIVKKANEIRSRDHSNSASGPDYYGFTHATIAKMIQDLPGADQCLNYVWQKFGVMHQRTAAGVAAAAQKKLTNLEIMGSANKKPPPTYVGNIVKHDMSPIPTFVSKEETEEVQIKVSPHDMKISETEFS</sequence>
<evidence type="ECO:0000256" key="4">
    <source>
        <dbReference type="SAM" id="MobiDB-lite"/>
    </source>
</evidence>
<feature type="region of interest" description="Disordered" evidence="4">
    <location>
        <begin position="151"/>
        <end position="178"/>
    </location>
</feature>
<dbReference type="Pfam" id="PF05965">
    <property type="entry name" value="FYRC"/>
    <property type="match status" value="1"/>
</dbReference>
<dbReference type="Pfam" id="PF24237">
    <property type="entry name" value="INO80E"/>
    <property type="match status" value="1"/>
</dbReference>
<proteinExistence type="predicted"/>